<feature type="region of interest" description="Disordered" evidence="3">
    <location>
        <begin position="20"/>
        <end position="53"/>
    </location>
</feature>
<evidence type="ECO:0000256" key="2">
    <source>
        <dbReference type="PROSITE-ProRule" id="PRU00192"/>
    </source>
</evidence>
<protein>
    <submittedName>
        <fullName evidence="7">RUN and TBC1 domain-containing protein 3</fullName>
    </submittedName>
</protein>
<dbReference type="InterPro" id="IPR001452">
    <property type="entry name" value="SH3_domain"/>
</dbReference>
<dbReference type="Gene3D" id="1.10.472.80">
    <property type="entry name" value="Ypt/Rab-GAP domain of gyp1p, domain 3"/>
    <property type="match status" value="1"/>
</dbReference>
<evidence type="ECO:0000256" key="1">
    <source>
        <dbReference type="ARBA" id="ARBA00022443"/>
    </source>
</evidence>
<dbReference type="Pfam" id="PF00566">
    <property type="entry name" value="RabGAP-TBC"/>
    <property type="match status" value="1"/>
</dbReference>
<feature type="domain" description="Rab-GAP TBC" evidence="5">
    <location>
        <begin position="166"/>
        <end position="429"/>
    </location>
</feature>
<evidence type="ECO:0000259" key="4">
    <source>
        <dbReference type="PROSITE" id="PS50002"/>
    </source>
</evidence>
<keyword evidence="6" id="KW-1185">Reference proteome</keyword>
<keyword evidence="1 2" id="KW-0728">SH3 domain</keyword>
<dbReference type="GO" id="GO:0031267">
    <property type="term" value="F:small GTPase binding"/>
    <property type="evidence" value="ECO:0007669"/>
    <property type="project" value="TreeGrafter"/>
</dbReference>
<dbReference type="PROSITE" id="PS50086">
    <property type="entry name" value="TBC_RABGAP"/>
    <property type="match status" value="1"/>
</dbReference>
<evidence type="ECO:0000313" key="6">
    <source>
        <dbReference type="Proteomes" id="UP000887572"/>
    </source>
</evidence>
<dbReference type="PANTHER" id="PTHR47219">
    <property type="entry name" value="RAB GTPASE-ACTIVATING PROTEIN 1-LIKE"/>
    <property type="match status" value="1"/>
</dbReference>
<dbReference type="InterPro" id="IPR035969">
    <property type="entry name" value="Rab-GAP_TBC_sf"/>
</dbReference>
<evidence type="ECO:0000259" key="5">
    <source>
        <dbReference type="PROSITE" id="PS50086"/>
    </source>
</evidence>
<evidence type="ECO:0000256" key="3">
    <source>
        <dbReference type="SAM" id="MobiDB-lite"/>
    </source>
</evidence>
<dbReference type="SUPFAM" id="SSF47923">
    <property type="entry name" value="Ypt/Rab-GAP domain of gyp1p"/>
    <property type="match status" value="2"/>
</dbReference>
<dbReference type="SMART" id="SM00326">
    <property type="entry name" value="SH3"/>
    <property type="match status" value="1"/>
</dbReference>
<dbReference type="SUPFAM" id="SSF50044">
    <property type="entry name" value="SH3-domain"/>
    <property type="match status" value="1"/>
</dbReference>
<dbReference type="WBParaSite" id="Gr19_v10_g12241.t1">
    <property type="protein sequence ID" value="Gr19_v10_g12241.t1"/>
    <property type="gene ID" value="Gr19_v10_g12241"/>
</dbReference>
<proteinExistence type="predicted"/>
<evidence type="ECO:0000313" key="7">
    <source>
        <dbReference type="WBParaSite" id="Gr19_v10_g12241.t1"/>
    </source>
</evidence>
<dbReference type="InterPro" id="IPR000195">
    <property type="entry name" value="Rab-GAP-TBC_dom"/>
</dbReference>
<dbReference type="InterPro" id="IPR050302">
    <property type="entry name" value="Rab_GAP_TBC_domain"/>
</dbReference>
<accession>A0A914H0Z5</accession>
<dbReference type="AlphaFoldDB" id="A0A914H0Z5"/>
<dbReference type="InterPro" id="IPR036028">
    <property type="entry name" value="SH3-like_dom_sf"/>
</dbReference>
<dbReference type="Proteomes" id="UP000887572">
    <property type="component" value="Unplaced"/>
</dbReference>
<dbReference type="Pfam" id="PF07653">
    <property type="entry name" value="SH3_2"/>
    <property type="match status" value="1"/>
</dbReference>
<feature type="compositionally biased region" description="Acidic residues" evidence="3">
    <location>
        <begin position="32"/>
        <end position="44"/>
    </location>
</feature>
<reference evidence="7" key="1">
    <citation type="submission" date="2022-11" db="UniProtKB">
        <authorList>
            <consortium name="WormBaseParasite"/>
        </authorList>
    </citation>
    <scope>IDENTIFICATION</scope>
</reference>
<dbReference type="SMART" id="SM00164">
    <property type="entry name" value="TBC"/>
    <property type="match status" value="1"/>
</dbReference>
<organism evidence="6 7">
    <name type="scientific">Globodera rostochiensis</name>
    <name type="common">Golden nematode worm</name>
    <name type="synonym">Heterodera rostochiensis</name>
    <dbReference type="NCBI Taxonomy" id="31243"/>
    <lineage>
        <taxon>Eukaryota</taxon>
        <taxon>Metazoa</taxon>
        <taxon>Ecdysozoa</taxon>
        <taxon>Nematoda</taxon>
        <taxon>Chromadorea</taxon>
        <taxon>Rhabditida</taxon>
        <taxon>Tylenchina</taxon>
        <taxon>Tylenchomorpha</taxon>
        <taxon>Tylenchoidea</taxon>
        <taxon>Heteroderidae</taxon>
        <taxon>Heteroderinae</taxon>
        <taxon>Globodera</taxon>
    </lineage>
</organism>
<dbReference type="Gene3D" id="2.30.30.40">
    <property type="entry name" value="SH3 Domains"/>
    <property type="match status" value="1"/>
</dbReference>
<dbReference type="PANTHER" id="PTHR47219:SF13">
    <property type="entry name" value="RUN AND TBC1 DOMAIN-CONTAINING PROTEIN 3"/>
    <property type="match status" value="1"/>
</dbReference>
<dbReference type="Gene3D" id="1.10.8.270">
    <property type="entry name" value="putative rabgap domain of human tbc1 domain family member 14 like domains"/>
    <property type="match status" value="1"/>
</dbReference>
<name>A0A914H0Z5_GLORO</name>
<feature type="domain" description="SH3" evidence="4">
    <location>
        <begin position="642"/>
        <end position="701"/>
    </location>
</feature>
<dbReference type="PROSITE" id="PS50002">
    <property type="entry name" value="SH3"/>
    <property type="match status" value="1"/>
</dbReference>
<dbReference type="GO" id="GO:0005096">
    <property type="term" value="F:GTPase activator activity"/>
    <property type="evidence" value="ECO:0007669"/>
    <property type="project" value="TreeGrafter"/>
</dbReference>
<sequence>MAKYQKGRFRELGDCFKISSKGISPANLDRADEAEDDESADFGEEQAGGARGAKAEDALEIINSIFPLGGRPFSAVHRQLVPRYFEEPSELFDEFGFRLPEESADAHKDPTLEKPPLESSSHRMRWLAMIESAHAQQVEDELCWAKVDVQRVRHAPKFLSLVHEGGIPHSLRPFLWPRFCSAVDKRKKSPYDYAKIVRKCGTESVPGVDVQIEKCVSWAGRGIASLDKGRGSGNYKLSGSSIGVHVNSPTPTRRWSTRRRRLADSQLADADSPLVDSPTPTRRRDLLHSLPTHSAFGRLRSLGIAPLRRVLRAVAFLFPELGYCHGMSLVVASMLLVCCEENVFWLMCSLIEDLLPASFYSPSLLGVRADERVLRHLIQVHMPEAMQMLEQCSKVDTTRIFVNWLITMLASAFSPRLLLRVWDHLFIFGSVTIFRVILAILKLGEGKLQQEQRTNGGGTFVPTTNTANLLSEILRIPSTIERPEHLLEMAQSFEYSVTDHLITELRKKYQGILMAEIGLIEKVRSAAGGNGGRADDGLEANLPMQTTLKRKLHRSKSVVRRIFENKTKRQGSADDNDDLRTKNVRQTELVLDLRNAILQICAHFAECQEARHCGRSVLTQADYSNGFDGQRECEQFLRARREGQKRGRALADFEQRDEDDLGFHKNDLIVIESEKDEHCWLGELDGRRGWFPAKFVQVLDERGKDYCARGDEVVCARIAELVRGPLAFAFHQILSHGFGSELFGTEQKLQLRALVRSGSFGFALWYGAEALASGFGTERKLWLRALVRSGSFGFGFWYGAVSGAEASAPGFGTEQKLRLRGFGAGAESSYPALLNNLMSNSFHHFYSSHSLRSGRHAGLWPSNASSSSTHPWTFIEALSRSVIPTANGGVGAGGTFRKTAGGSGRVGGGNSKLTLCNTFCLDQDVRVLGPEELLHLAVRTIHRSHAAANAPADAKLRSLVAFGLNEQFGGFLLFVLISFRLNKSVFTCGSTSSAFIMGKTFCDNGTSVPGLSFVHPPHNRLICCELKLLAQFAFSLDINSELVSAEELARSAAAGMAKLCIEKEAGTKSGRTTTTEMSGANGTMLRDGVQDMLIKHHLFSWDL</sequence>